<dbReference type="Proteomes" id="UP000320390">
    <property type="component" value="Chromosome"/>
</dbReference>
<evidence type="ECO:0000313" key="3">
    <source>
        <dbReference type="Proteomes" id="UP000320390"/>
    </source>
</evidence>
<evidence type="ECO:0000313" key="2">
    <source>
        <dbReference type="EMBL" id="QDV09049.1"/>
    </source>
</evidence>
<sequence>MGETNDQGPGDDPSGSEGTARRRGLLGGIIKTSKATTARPTPETASLAARKCRSCGAGRPEGTDLRVCAYCGDRFMTDDAGPGVDAGGASADS</sequence>
<feature type="region of interest" description="Disordered" evidence="1">
    <location>
        <begin position="1"/>
        <end position="42"/>
    </location>
</feature>
<accession>A0A518EY85</accession>
<evidence type="ECO:0000256" key="1">
    <source>
        <dbReference type="SAM" id="MobiDB-lite"/>
    </source>
</evidence>
<gene>
    <name evidence="2" type="ORF">Poly30_46060</name>
</gene>
<dbReference type="RefSeq" id="WP_145202760.1">
    <property type="nucleotide sequence ID" value="NZ_CP036434.1"/>
</dbReference>
<dbReference type="AlphaFoldDB" id="A0A518EY85"/>
<reference evidence="2 3" key="1">
    <citation type="submission" date="2019-02" db="EMBL/GenBank/DDBJ databases">
        <title>Deep-cultivation of Planctomycetes and their phenomic and genomic characterization uncovers novel biology.</title>
        <authorList>
            <person name="Wiegand S."/>
            <person name="Jogler M."/>
            <person name="Boedeker C."/>
            <person name="Pinto D."/>
            <person name="Vollmers J."/>
            <person name="Rivas-Marin E."/>
            <person name="Kohn T."/>
            <person name="Peeters S.H."/>
            <person name="Heuer A."/>
            <person name="Rast P."/>
            <person name="Oberbeckmann S."/>
            <person name="Bunk B."/>
            <person name="Jeske O."/>
            <person name="Meyerdierks A."/>
            <person name="Storesund J.E."/>
            <person name="Kallscheuer N."/>
            <person name="Luecker S."/>
            <person name="Lage O.M."/>
            <person name="Pohl T."/>
            <person name="Merkel B.J."/>
            <person name="Hornburger P."/>
            <person name="Mueller R.-W."/>
            <person name="Bruemmer F."/>
            <person name="Labrenz M."/>
            <person name="Spormann A.M."/>
            <person name="Op den Camp H."/>
            <person name="Overmann J."/>
            <person name="Amann R."/>
            <person name="Jetten M.S.M."/>
            <person name="Mascher T."/>
            <person name="Medema M.H."/>
            <person name="Devos D.P."/>
            <person name="Kaster A.-K."/>
            <person name="Ovreas L."/>
            <person name="Rohde M."/>
            <person name="Galperin M.Y."/>
            <person name="Jogler C."/>
        </authorList>
    </citation>
    <scope>NUCLEOTIDE SEQUENCE [LARGE SCALE GENOMIC DNA]</scope>
    <source>
        <strain evidence="2 3">Poly30</strain>
    </source>
</reference>
<keyword evidence="3" id="KW-1185">Reference proteome</keyword>
<dbReference type="EMBL" id="CP036434">
    <property type="protein sequence ID" value="QDV09049.1"/>
    <property type="molecule type" value="Genomic_DNA"/>
</dbReference>
<protein>
    <submittedName>
        <fullName evidence="2">Uncharacterized protein</fullName>
    </submittedName>
</protein>
<name>A0A518EY85_9BACT</name>
<dbReference type="OrthoDB" id="1163659at2"/>
<organism evidence="2 3">
    <name type="scientific">Saltatorellus ferox</name>
    <dbReference type="NCBI Taxonomy" id="2528018"/>
    <lineage>
        <taxon>Bacteria</taxon>
        <taxon>Pseudomonadati</taxon>
        <taxon>Planctomycetota</taxon>
        <taxon>Planctomycetia</taxon>
        <taxon>Planctomycetia incertae sedis</taxon>
        <taxon>Saltatorellus</taxon>
    </lineage>
</organism>
<proteinExistence type="predicted"/>